<dbReference type="SMART" id="SM00324">
    <property type="entry name" value="RhoGAP"/>
    <property type="match status" value="1"/>
</dbReference>
<keyword evidence="2" id="KW-0479">Metal-binding</keyword>
<dbReference type="GO" id="GO:0008270">
    <property type="term" value="F:zinc ion binding"/>
    <property type="evidence" value="ECO:0007669"/>
    <property type="project" value="UniProtKB-KW"/>
</dbReference>
<dbReference type="InterPro" id="IPR051025">
    <property type="entry name" value="RhoGAP"/>
</dbReference>
<feature type="compositionally biased region" description="Polar residues" evidence="8">
    <location>
        <begin position="1135"/>
        <end position="1144"/>
    </location>
</feature>
<dbReference type="SUPFAM" id="SSF48350">
    <property type="entry name" value="GTPase activation domain, GAP"/>
    <property type="match status" value="1"/>
</dbReference>
<evidence type="ECO:0000259" key="9">
    <source>
        <dbReference type="PROSITE" id="PS50081"/>
    </source>
</evidence>
<dbReference type="Pfam" id="PF00620">
    <property type="entry name" value="RhoGAP"/>
    <property type="match status" value="1"/>
</dbReference>
<dbReference type="InterPro" id="IPR031160">
    <property type="entry name" value="F_BAR_dom"/>
</dbReference>
<feature type="coiled-coil region" evidence="7">
    <location>
        <begin position="413"/>
        <end position="458"/>
    </location>
</feature>
<organism evidence="12 14">
    <name type="scientific">Acanthaster planci</name>
    <name type="common">Crown-of-thorns starfish</name>
    <dbReference type="NCBI Taxonomy" id="133434"/>
    <lineage>
        <taxon>Eukaryota</taxon>
        <taxon>Metazoa</taxon>
        <taxon>Echinodermata</taxon>
        <taxon>Eleutherozoa</taxon>
        <taxon>Asterozoa</taxon>
        <taxon>Asteroidea</taxon>
        <taxon>Valvatacea</taxon>
        <taxon>Valvatida</taxon>
        <taxon>Acanthasteridae</taxon>
        <taxon>Acanthaster</taxon>
    </lineage>
</organism>
<keyword evidence="12" id="KW-1185">Reference proteome</keyword>
<evidence type="ECO:0000313" key="14">
    <source>
        <dbReference type="RefSeq" id="XP_022109916.1"/>
    </source>
</evidence>
<evidence type="ECO:0000259" key="10">
    <source>
        <dbReference type="PROSITE" id="PS50238"/>
    </source>
</evidence>
<keyword evidence="1" id="KW-0343">GTPase activation</keyword>
<dbReference type="PANTHER" id="PTHR15228">
    <property type="entry name" value="SPERMATHECAL PHYSIOLOGY VARIANT"/>
    <property type="match status" value="1"/>
</dbReference>
<feature type="compositionally biased region" description="Low complexity" evidence="8">
    <location>
        <begin position="670"/>
        <end position="684"/>
    </location>
</feature>
<evidence type="ECO:0000256" key="3">
    <source>
        <dbReference type="ARBA" id="ARBA00022771"/>
    </source>
</evidence>
<feature type="compositionally biased region" description="Polar residues" evidence="8">
    <location>
        <begin position="1213"/>
        <end position="1225"/>
    </location>
</feature>
<dbReference type="SMART" id="SM00055">
    <property type="entry name" value="FCH"/>
    <property type="match status" value="1"/>
</dbReference>
<dbReference type="CDD" id="cd20816">
    <property type="entry name" value="C1_GMIP-like"/>
    <property type="match status" value="1"/>
</dbReference>
<keyword evidence="4" id="KW-0862">Zinc</keyword>
<dbReference type="Gene3D" id="1.20.1270.60">
    <property type="entry name" value="Arfaptin homology (AH) domain/BAR domain"/>
    <property type="match status" value="1"/>
</dbReference>
<dbReference type="InterPro" id="IPR046349">
    <property type="entry name" value="C1-like_sf"/>
</dbReference>
<dbReference type="PROSITE" id="PS00479">
    <property type="entry name" value="ZF_DAG_PE_1"/>
    <property type="match status" value="1"/>
</dbReference>
<dbReference type="RefSeq" id="XP_022109915.1">
    <property type="nucleotide sequence ID" value="XM_022254223.1"/>
</dbReference>
<dbReference type="Proteomes" id="UP000694845">
    <property type="component" value="Unplaced"/>
</dbReference>
<feature type="compositionally biased region" description="Polar residues" evidence="8">
    <location>
        <begin position="638"/>
        <end position="647"/>
    </location>
</feature>
<dbReference type="Pfam" id="PF24235">
    <property type="entry name" value="RHG29_45_N"/>
    <property type="match status" value="1"/>
</dbReference>
<evidence type="ECO:0000256" key="2">
    <source>
        <dbReference type="ARBA" id="ARBA00022723"/>
    </source>
</evidence>
<dbReference type="GO" id="GO:0051056">
    <property type="term" value="P:regulation of small GTPase mediated signal transduction"/>
    <property type="evidence" value="ECO:0007669"/>
    <property type="project" value="UniProtKB-ARBA"/>
</dbReference>
<evidence type="ECO:0000313" key="13">
    <source>
        <dbReference type="RefSeq" id="XP_022109915.1"/>
    </source>
</evidence>
<protein>
    <submittedName>
        <fullName evidence="13 14">Rho GTPase-activating protein 45-like isoform X1</fullName>
    </submittedName>
</protein>
<feature type="compositionally biased region" description="Low complexity" evidence="8">
    <location>
        <begin position="1203"/>
        <end position="1212"/>
    </location>
</feature>
<evidence type="ECO:0000256" key="1">
    <source>
        <dbReference type="ARBA" id="ARBA00022468"/>
    </source>
</evidence>
<sequence>MSAVSRRLFSGSKKGRKPGGTAKTGAEMEPEGAGSLDSGTRNRRAVTIAGTDASGMDRLSPEVSSLDHVPHQLSHHSSLTGKDTLPLPDSDVVMRSRGLKGGKRGSESSDSGGGGSSQRPASVAVVTGSPKLGRRSSKTGSSTSLNSDCMDTPLVNHEEILQLTKDVRTFSESLSRLKFIFNPEVERTESLRVLAHDKLRDVLNILRNLLDKYSALRSTDIHTAAVLLITQIKNLKDETEEERVKLFDAIDQLALAFSSSVTEFLMGDVEQANMGFPSSKSYESISSMTTSSEGGNAYSRQTSQDGREPGSLSASEVDESLMQSDCGLEMALERAKVWSKYAKDVISYVEKRIHLETDFARSLAKLAVATRTTLKEETYLPFQSTYLTALEHDVNYAQNCDATHLHIQGQKFVQQLEARRVEHDKRRKQIRQTWTIMKKEMQDRKSNLEKCRQQYMNRCQEYEKISESAAKMETEVLNTSGGSNAGKLEKKKKAEEEALMKAKESETTYKACIVEANAKRLEMGTAKRDLLVKVRELIYQCDQTMKAATVSYFQLQHSLSAPAPVQFQTLCEQSRCYEPGVQYAEFVKHKSRVKGRAAKHEEAFVFEPFMSSEKPRKPSSHSLDSTEDERVGAPNKPSHGSRSGTSPERTDKSKPVHAWMGTAPATTQASDSDSMSGSSTKSVDASPSASPMNGHRNLIREASTGTMSSGDELAETDDSRPVPAGTKLIEPVPSSFRNLSFTKAAQTHLIRKLRTPSKCRECDSYVYFNGAECERCGLACHKKCLESLAIQCGGKRLLGRMNVFGVQLRDHLRLTAREAPFLVTKCCSEIDRRALHIKGIYRVAGLKVKVEKLCQTFENGLDLVDLSETPPHLITSVLKLYLRQLPEPLLTFKHYSEFINVAKEFPRSVLESTEEEERLISKLKGIVTSLPEENFKTLGVLMHHLKRVSENEDYNQMSASNLGIVFGPTLLKPNDNTASLSALVDMPFQTRAIEMLVTYSQVFGSSETPVEQFQPEPRELSPVLPELNQGPVSYSPNKSTNNSTHMTSSGVGASQGHRQGPSFALPGSSEDSEDILPCLAPDVGSGEEGDGDSSGNEGEAEEASASEDQPDSDRDTSPSVVRHSDVPQHPPDSSPQPIKQTLLSVANEYRKSQSPDTSGQTLTGPDSPLAQEGYVPSAFSRHSPHRQVLMTEGAEVIKAAGGSVKTTGSVSSNQPAASSVPTDTGEQSKPRESRSAKSRQPQFV</sequence>
<feature type="region of interest" description="Disordered" evidence="8">
    <location>
        <begin position="283"/>
        <end position="316"/>
    </location>
</feature>
<reference evidence="13 14" key="1">
    <citation type="submission" date="2025-04" db="UniProtKB">
        <authorList>
            <consortium name="RefSeq"/>
        </authorList>
    </citation>
    <scope>IDENTIFICATION</scope>
</reference>
<dbReference type="SUPFAM" id="SSF103657">
    <property type="entry name" value="BAR/IMD domain-like"/>
    <property type="match status" value="1"/>
</dbReference>
<dbReference type="InterPro" id="IPR057028">
    <property type="entry name" value="RHG29_45_N"/>
</dbReference>
<dbReference type="SUPFAM" id="SSF57889">
    <property type="entry name" value="Cysteine-rich domain"/>
    <property type="match status" value="1"/>
</dbReference>
<dbReference type="InterPro" id="IPR054713">
    <property type="entry name" value="GMIP/FCHO2-like_FCH"/>
</dbReference>
<feature type="region of interest" description="Disordered" evidence="8">
    <location>
        <begin position="1"/>
        <end position="150"/>
    </location>
</feature>
<feature type="compositionally biased region" description="Low complexity" evidence="8">
    <location>
        <begin position="283"/>
        <end position="292"/>
    </location>
</feature>
<evidence type="ECO:0000256" key="8">
    <source>
        <dbReference type="SAM" id="MobiDB-lite"/>
    </source>
</evidence>
<dbReference type="KEGG" id="aplc:110989672"/>
<dbReference type="GeneID" id="110989672"/>
<dbReference type="Pfam" id="PF00130">
    <property type="entry name" value="C1_1"/>
    <property type="match status" value="1"/>
</dbReference>
<evidence type="ECO:0000259" key="11">
    <source>
        <dbReference type="PROSITE" id="PS51741"/>
    </source>
</evidence>
<feature type="domain" description="F-BAR" evidence="11">
    <location>
        <begin position="315"/>
        <end position="582"/>
    </location>
</feature>
<name>A0A8B8A226_ACAPL</name>
<feature type="compositionally biased region" description="Basic and acidic residues" evidence="8">
    <location>
        <begin position="1111"/>
        <end position="1126"/>
    </location>
</feature>
<feature type="region of interest" description="Disordered" evidence="8">
    <location>
        <begin position="609"/>
        <end position="695"/>
    </location>
</feature>
<evidence type="ECO:0000256" key="6">
    <source>
        <dbReference type="PROSITE-ProRule" id="PRU01077"/>
    </source>
</evidence>
<feature type="compositionally biased region" description="Basic and acidic residues" evidence="8">
    <location>
        <begin position="1226"/>
        <end position="1235"/>
    </location>
</feature>
<dbReference type="Gene3D" id="1.10.555.10">
    <property type="entry name" value="Rho GTPase activation protein"/>
    <property type="match status" value="1"/>
</dbReference>
<dbReference type="SMART" id="SM00109">
    <property type="entry name" value="C1"/>
    <property type="match status" value="1"/>
</dbReference>
<feature type="domain" description="Rho-GAP" evidence="10">
    <location>
        <begin position="806"/>
        <end position="1004"/>
    </location>
</feature>
<evidence type="ECO:0000256" key="4">
    <source>
        <dbReference type="ARBA" id="ARBA00022833"/>
    </source>
</evidence>
<dbReference type="Pfam" id="PF22699">
    <property type="entry name" value="GMIP-like_FCH"/>
    <property type="match status" value="1"/>
</dbReference>
<accession>A0A8B8A226</accession>
<evidence type="ECO:0000256" key="7">
    <source>
        <dbReference type="SAM" id="Coils"/>
    </source>
</evidence>
<dbReference type="InterPro" id="IPR000198">
    <property type="entry name" value="RhoGAP_dom"/>
</dbReference>
<dbReference type="InterPro" id="IPR008936">
    <property type="entry name" value="Rho_GTPase_activation_prot"/>
</dbReference>
<dbReference type="InterPro" id="IPR027267">
    <property type="entry name" value="AH/BAR_dom_sf"/>
</dbReference>
<dbReference type="Gene3D" id="3.30.60.20">
    <property type="match status" value="1"/>
</dbReference>
<dbReference type="OrthoDB" id="79452at2759"/>
<dbReference type="InterPro" id="IPR002219">
    <property type="entry name" value="PKC_DAG/PE"/>
</dbReference>
<dbReference type="PROSITE" id="PS51741">
    <property type="entry name" value="F_BAR"/>
    <property type="match status" value="1"/>
</dbReference>
<feature type="region of interest" description="Disordered" evidence="8">
    <location>
        <begin position="1203"/>
        <end position="1244"/>
    </location>
</feature>
<keyword evidence="3" id="KW-0863">Zinc-finger</keyword>
<feature type="compositionally biased region" description="Acidic residues" evidence="8">
    <location>
        <begin position="1098"/>
        <end position="1110"/>
    </location>
</feature>
<feature type="region of interest" description="Disordered" evidence="8">
    <location>
        <begin position="1008"/>
        <end position="1184"/>
    </location>
</feature>
<keyword evidence="5 6" id="KW-0175">Coiled coil</keyword>
<dbReference type="PROSITE" id="PS50081">
    <property type="entry name" value="ZF_DAG_PE_2"/>
    <property type="match status" value="1"/>
</dbReference>
<feature type="domain" description="Phorbol-ester/DAG-type" evidence="9">
    <location>
        <begin position="747"/>
        <end position="792"/>
    </location>
</feature>
<dbReference type="GO" id="GO:0007165">
    <property type="term" value="P:signal transduction"/>
    <property type="evidence" value="ECO:0007669"/>
    <property type="project" value="InterPro"/>
</dbReference>
<evidence type="ECO:0000313" key="12">
    <source>
        <dbReference type="Proteomes" id="UP000694845"/>
    </source>
</evidence>
<dbReference type="PROSITE" id="PS50238">
    <property type="entry name" value="RHOGAP"/>
    <property type="match status" value="1"/>
</dbReference>
<dbReference type="RefSeq" id="XP_022109916.1">
    <property type="nucleotide sequence ID" value="XM_022254224.1"/>
</dbReference>
<evidence type="ECO:0000256" key="5">
    <source>
        <dbReference type="ARBA" id="ARBA00023054"/>
    </source>
</evidence>
<feature type="compositionally biased region" description="Polar residues" evidence="8">
    <location>
        <begin position="1154"/>
        <end position="1164"/>
    </location>
</feature>
<proteinExistence type="predicted"/>
<dbReference type="PANTHER" id="PTHR15228:SF25">
    <property type="entry name" value="F-BAR DOMAIN-CONTAINING PROTEIN"/>
    <property type="match status" value="1"/>
</dbReference>
<dbReference type="GO" id="GO:0005096">
    <property type="term" value="F:GTPase activator activity"/>
    <property type="evidence" value="ECO:0007669"/>
    <property type="project" value="UniProtKB-KW"/>
</dbReference>
<feature type="compositionally biased region" description="Polar residues" evidence="8">
    <location>
        <begin position="1030"/>
        <end position="1052"/>
    </location>
</feature>
<dbReference type="InterPro" id="IPR001060">
    <property type="entry name" value="FCH_dom"/>
</dbReference>
<dbReference type="AlphaFoldDB" id="A0A8B8A226"/>
<gene>
    <name evidence="13 14" type="primary">LOC110989672</name>
</gene>